<dbReference type="EMBL" id="FTPR01000002">
    <property type="protein sequence ID" value="SIT87744.1"/>
    <property type="molecule type" value="Genomic_DNA"/>
</dbReference>
<evidence type="ECO:0000313" key="1">
    <source>
        <dbReference type="EMBL" id="SIT87744.1"/>
    </source>
</evidence>
<organism evidence="1 2">
    <name type="scientific">Yoonia rosea</name>
    <dbReference type="NCBI Taxonomy" id="287098"/>
    <lineage>
        <taxon>Bacteria</taxon>
        <taxon>Pseudomonadati</taxon>
        <taxon>Pseudomonadota</taxon>
        <taxon>Alphaproteobacteria</taxon>
        <taxon>Rhodobacterales</taxon>
        <taxon>Paracoccaceae</taxon>
        <taxon>Yoonia</taxon>
    </lineage>
</organism>
<dbReference type="AlphaFoldDB" id="A0A1R3X9T6"/>
<dbReference type="OrthoDB" id="7865588at2"/>
<reference evidence="2" key="1">
    <citation type="submission" date="2017-01" db="EMBL/GenBank/DDBJ databases">
        <authorList>
            <person name="Varghese N."/>
            <person name="Submissions S."/>
        </authorList>
    </citation>
    <scope>NUCLEOTIDE SEQUENCE [LARGE SCALE GENOMIC DNA]</scope>
    <source>
        <strain evidence="2">DSM 29591</strain>
    </source>
</reference>
<keyword evidence="2" id="KW-1185">Reference proteome</keyword>
<dbReference type="Proteomes" id="UP000186997">
    <property type="component" value="Unassembled WGS sequence"/>
</dbReference>
<sequence length="121" mass="13669">MMSKSENETAANDTLLTMGKAWMKQFEDAGLYPLGLMHTGWFDKVAEINAEVANFIADRIREDAKTQGELLKCKSAEELQKVQMTFLEKTYAQYTLETGKLIKMGMEMMPVVDGQTKHTPV</sequence>
<gene>
    <name evidence="1" type="ORF">SAMN05421665_2515</name>
</gene>
<evidence type="ECO:0008006" key="3">
    <source>
        <dbReference type="Google" id="ProtNLM"/>
    </source>
</evidence>
<protein>
    <recommendedName>
        <fullName evidence="3">Phasin protein</fullName>
    </recommendedName>
</protein>
<accession>A0A1R3X9T6</accession>
<evidence type="ECO:0000313" key="2">
    <source>
        <dbReference type="Proteomes" id="UP000186997"/>
    </source>
</evidence>
<name>A0A1R3X9T6_9RHOB</name>
<proteinExistence type="predicted"/>